<protein>
    <recommendedName>
        <fullName evidence="3">DUF1015 domain-containing protein</fullName>
    </recommendedName>
</protein>
<evidence type="ECO:0000313" key="2">
    <source>
        <dbReference type="Proteomes" id="UP000076643"/>
    </source>
</evidence>
<sequence length="348" mass="39401">MKYTILPFGNYADSISQQPPPPASYYVYRICDGVKISTGLMAAVMLGEGCIKTHEKIFQEKAQRYTDMLLDNPIQHSPVMLFYPQQQNICTILHQETVRPADDIKQIDGIEHQIWQIRCSDTVATMSELLKKIDDLYVADGHHRLVATGNLLESERSEPISLLAALFPHTEIDILPYNRGCRDLNGFTSSGFLRCLQEYFDVSPSGCEVRPKRSTEFAMFISDNWYHLQLKASHPDFGILAELAGVDILEAIIFNKILAVEDIENDQRVVFIEGNKTGDIFKSYMNSNQVAVGFVFKPVNVELIMHIADKGERLSPHSTWFIPRLTNGMVYHHVGIRQQTSSTQTTTV</sequence>
<dbReference type="InterPro" id="IPR008323">
    <property type="entry name" value="UCP033563"/>
</dbReference>
<dbReference type="EMBL" id="AUYB01000094">
    <property type="protein sequence ID" value="KZN40573.1"/>
    <property type="molecule type" value="Genomic_DNA"/>
</dbReference>
<keyword evidence="2" id="KW-1185">Reference proteome</keyword>
<name>A0A166XMQ2_9GAMM</name>
<evidence type="ECO:0000313" key="1">
    <source>
        <dbReference type="EMBL" id="KZN40573.1"/>
    </source>
</evidence>
<dbReference type="PANTHER" id="PTHR36454:SF1">
    <property type="entry name" value="DUF1015 DOMAIN-CONTAINING PROTEIN"/>
    <property type="match status" value="1"/>
</dbReference>
<gene>
    <name evidence="1" type="ORF">N475_11515</name>
</gene>
<evidence type="ECO:0008006" key="3">
    <source>
        <dbReference type="Google" id="ProtNLM"/>
    </source>
</evidence>
<dbReference type="RefSeq" id="WP_063357134.1">
    <property type="nucleotide sequence ID" value="NZ_AQHB01000049.1"/>
</dbReference>
<reference evidence="1 2" key="1">
    <citation type="submission" date="2013-07" db="EMBL/GenBank/DDBJ databases">
        <title>Comparative Genomic and Metabolomic Analysis of Twelve Strains of Pseudoalteromonas luteoviolacea.</title>
        <authorList>
            <person name="Vynne N.G."/>
            <person name="Mansson M."/>
            <person name="Gram L."/>
        </authorList>
    </citation>
    <scope>NUCLEOTIDE SEQUENCE [LARGE SCALE GENOMIC DNA]</scope>
    <source>
        <strain evidence="1 2">DSM 6061</strain>
    </source>
</reference>
<dbReference type="Pfam" id="PF06245">
    <property type="entry name" value="DUF1015"/>
    <property type="match status" value="1"/>
</dbReference>
<dbReference type="PANTHER" id="PTHR36454">
    <property type="entry name" value="LMO2823 PROTEIN"/>
    <property type="match status" value="1"/>
</dbReference>
<accession>A0A166XMQ2</accession>
<proteinExistence type="predicted"/>
<comment type="caution">
    <text evidence="1">The sequence shown here is derived from an EMBL/GenBank/DDBJ whole genome shotgun (WGS) entry which is preliminary data.</text>
</comment>
<organism evidence="1 2">
    <name type="scientific">Pseudoalteromonas luteoviolacea DSM 6061</name>
    <dbReference type="NCBI Taxonomy" id="1365250"/>
    <lineage>
        <taxon>Bacteria</taxon>
        <taxon>Pseudomonadati</taxon>
        <taxon>Pseudomonadota</taxon>
        <taxon>Gammaproteobacteria</taxon>
        <taxon>Alteromonadales</taxon>
        <taxon>Pseudoalteromonadaceae</taxon>
        <taxon>Pseudoalteromonas</taxon>
    </lineage>
</organism>
<dbReference type="AlphaFoldDB" id="A0A166XMQ2"/>
<dbReference type="PATRIC" id="fig|1365250.3.peg.1530"/>
<dbReference type="Proteomes" id="UP000076643">
    <property type="component" value="Unassembled WGS sequence"/>
</dbReference>